<gene>
    <name evidence="1" type="ORF">MPH_13342</name>
</gene>
<protein>
    <submittedName>
        <fullName evidence="1">Uncharacterized protein</fullName>
    </submittedName>
</protein>
<sequence>MLRICVSYGDVCFLSDVEKTSQTLFSILTRFGGIRPRRSFAYVATVTATYPCQSSFLWVSEQSQIPRIPKYRKWFISPAASISKQSASCFSAKESRISAFFIRVFVEAIRL</sequence>
<dbReference type="EMBL" id="AHHD01000608">
    <property type="protein sequence ID" value="EKG09597.1"/>
    <property type="molecule type" value="Genomic_DNA"/>
</dbReference>
<evidence type="ECO:0000313" key="2">
    <source>
        <dbReference type="Proteomes" id="UP000007129"/>
    </source>
</evidence>
<dbReference type="Proteomes" id="UP000007129">
    <property type="component" value="Unassembled WGS sequence"/>
</dbReference>
<organism evidence="1 2">
    <name type="scientific">Macrophomina phaseolina (strain MS6)</name>
    <name type="common">Charcoal rot fungus</name>
    <dbReference type="NCBI Taxonomy" id="1126212"/>
    <lineage>
        <taxon>Eukaryota</taxon>
        <taxon>Fungi</taxon>
        <taxon>Dikarya</taxon>
        <taxon>Ascomycota</taxon>
        <taxon>Pezizomycotina</taxon>
        <taxon>Dothideomycetes</taxon>
        <taxon>Dothideomycetes incertae sedis</taxon>
        <taxon>Botryosphaeriales</taxon>
        <taxon>Botryosphaeriaceae</taxon>
        <taxon>Macrophomina</taxon>
    </lineage>
</organism>
<dbReference type="AlphaFoldDB" id="K2R9T0"/>
<reference evidence="1 2" key="1">
    <citation type="journal article" date="2012" name="BMC Genomics">
        <title>Tools to kill: Genome of one of the most destructive plant pathogenic fungi Macrophomina phaseolina.</title>
        <authorList>
            <person name="Islam M.S."/>
            <person name="Haque M.S."/>
            <person name="Islam M.M."/>
            <person name="Emdad E.M."/>
            <person name="Halim A."/>
            <person name="Hossen Q.M.M."/>
            <person name="Hossain M.Z."/>
            <person name="Ahmed B."/>
            <person name="Rahim S."/>
            <person name="Rahman M.S."/>
            <person name="Alam M.M."/>
            <person name="Hou S."/>
            <person name="Wan X."/>
            <person name="Saito J.A."/>
            <person name="Alam M."/>
        </authorList>
    </citation>
    <scope>NUCLEOTIDE SEQUENCE [LARGE SCALE GENOMIC DNA]</scope>
    <source>
        <strain evidence="1 2">MS6</strain>
    </source>
</reference>
<name>K2R9T0_MACPH</name>
<dbReference type="VEuPathDB" id="FungiDB:MPH_13342"/>
<dbReference type="InParanoid" id="K2R9T0"/>
<comment type="caution">
    <text evidence="1">The sequence shown here is derived from an EMBL/GenBank/DDBJ whole genome shotgun (WGS) entry which is preliminary data.</text>
</comment>
<dbReference type="HOGENOM" id="CLU_2158907_0_0_1"/>
<evidence type="ECO:0000313" key="1">
    <source>
        <dbReference type="EMBL" id="EKG09597.1"/>
    </source>
</evidence>
<proteinExistence type="predicted"/>
<accession>K2R9T0</accession>